<evidence type="ECO:0000313" key="2">
    <source>
        <dbReference type="EMBL" id="MEN3068899.1"/>
    </source>
</evidence>
<keyword evidence="3" id="KW-1185">Reference proteome</keyword>
<sequence>MRVLLLALFCALAAGCARAAETMEFVYPPPESATDRRHTYYWELLDAALRSNRRQYGDYVLKPYRSAMSFARAEAELEQGDGRVNIVARATNRDLESRLRPIPLPLDKGLLGYRLLLIKADKQAALDKLRSLDELKQFSIGQSPSWTDAGILAGNGFKLELSPNYEGLFQMLGAGRFALFSRGINEIAAEWQTHKDAVPGLAIERHLMLHYPLPRYFFVPRTAAGERMAARIEDGLRRLVASGEFERRYRAYKKLVLADVSLSGRRVFELSNPQLSPLAPPLDDHTWWDSLASELGRPHRSKQVDSRAKPD</sequence>
<organism evidence="2 3">
    <name type="scientific">Uliginosibacterium sediminicola</name>
    <dbReference type="NCBI Taxonomy" id="2024550"/>
    <lineage>
        <taxon>Bacteria</taxon>
        <taxon>Pseudomonadati</taxon>
        <taxon>Pseudomonadota</taxon>
        <taxon>Betaproteobacteria</taxon>
        <taxon>Rhodocyclales</taxon>
        <taxon>Zoogloeaceae</taxon>
        <taxon>Uliginosibacterium</taxon>
    </lineage>
</organism>
<accession>A0ABU9YYK8</accession>
<dbReference type="SUPFAM" id="SSF53850">
    <property type="entry name" value="Periplasmic binding protein-like II"/>
    <property type="match status" value="1"/>
</dbReference>
<comment type="caution">
    <text evidence="2">The sequence shown here is derived from an EMBL/GenBank/DDBJ whole genome shotgun (WGS) entry which is preliminary data.</text>
</comment>
<feature type="signal peptide" evidence="1">
    <location>
        <begin position="1"/>
        <end position="19"/>
    </location>
</feature>
<evidence type="ECO:0008006" key="4">
    <source>
        <dbReference type="Google" id="ProtNLM"/>
    </source>
</evidence>
<name>A0ABU9YYK8_9RHOO</name>
<dbReference type="Proteomes" id="UP001410394">
    <property type="component" value="Unassembled WGS sequence"/>
</dbReference>
<evidence type="ECO:0000256" key="1">
    <source>
        <dbReference type="SAM" id="SignalP"/>
    </source>
</evidence>
<evidence type="ECO:0000313" key="3">
    <source>
        <dbReference type="Proteomes" id="UP001410394"/>
    </source>
</evidence>
<reference evidence="2 3" key="1">
    <citation type="journal article" date="2018" name="Int. J. Syst. Evol. Microbiol.">
        <title>Uliginosibacterium sediminicola sp. nov., isolated from freshwater sediment.</title>
        <authorList>
            <person name="Hwang W.M."/>
            <person name="Kim S.M."/>
            <person name="Kang K."/>
            <person name="Ahn T.Y."/>
        </authorList>
    </citation>
    <scope>NUCLEOTIDE SEQUENCE [LARGE SCALE GENOMIC DNA]</scope>
    <source>
        <strain evidence="2 3">M1-21</strain>
    </source>
</reference>
<keyword evidence="1" id="KW-0732">Signal</keyword>
<proteinExistence type="predicted"/>
<protein>
    <recommendedName>
        <fullName evidence="4">Solute-binding protein family 3/N-terminal domain-containing protein</fullName>
    </recommendedName>
</protein>
<dbReference type="PROSITE" id="PS51257">
    <property type="entry name" value="PROKAR_LIPOPROTEIN"/>
    <property type="match status" value="1"/>
</dbReference>
<dbReference type="EMBL" id="JBDIVE010000004">
    <property type="protein sequence ID" value="MEN3068899.1"/>
    <property type="molecule type" value="Genomic_DNA"/>
</dbReference>
<feature type="chain" id="PRO_5046867808" description="Solute-binding protein family 3/N-terminal domain-containing protein" evidence="1">
    <location>
        <begin position="20"/>
        <end position="311"/>
    </location>
</feature>
<dbReference type="RefSeq" id="WP_345919666.1">
    <property type="nucleotide sequence ID" value="NZ_JBDIVE010000004.1"/>
</dbReference>
<gene>
    <name evidence="2" type="ORF">ABDB84_10435</name>
</gene>